<dbReference type="GO" id="GO:0046872">
    <property type="term" value="F:metal ion binding"/>
    <property type="evidence" value="ECO:0007669"/>
    <property type="project" value="UniProtKB-KW"/>
</dbReference>
<keyword evidence="6" id="KW-1185">Reference proteome</keyword>
<gene>
    <name evidence="5" type="ORF">RJ641_036064</name>
</gene>
<evidence type="ECO:0000256" key="1">
    <source>
        <dbReference type="ARBA" id="ARBA00022723"/>
    </source>
</evidence>
<evidence type="ECO:0000256" key="2">
    <source>
        <dbReference type="ARBA" id="ARBA00022837"/>
    </source>
</evidence>
<dbReference type="Pfam" id="PF00168">
    <property type="entry name" value="C2"/>
    <property type="match status" value="1"/>
</dbReference>
<dbReference type="PANTHER" id="PTHR46502">
    <property type="entry name" value="C2 DOMAIN-CONTAINING"/>
    <property type="match status" value="1"/>
</dbReference>
<dbReference type="InterPro" id="IPR000008">
    <property type="entry name" value="C2_dom"/>
</dbReference>
<accession>A0AAN8VFK3</accession>
<protein>
    <submittedName>
        <fullName evidence="5">C2 domain</fullName>
    </submittedName>
</protein>
<reference evidence="5 6" key="1">
    <citation type="submission" date="2023-12" db="EMBL/GenBank/DDBJ databases">
        <title>A high-quality genome assembly for Dillenia turbinata (Dilleniales).</title>
        <authorList>
            <person name="Chanderbali A."/>
        </authorList>
    </citation>
    <scope>NUCLEOTIDE SEQUENCE [LARGE SCALE GENOMIC DNA]</scope>
    <source>
        <strain evidence="5">LSX21</strain>
        <tissue evidence="5">Leaf</tissue>
    </source>
</reference>
<keyword evidence="1" id="KW-0479">Metal-binding</keyword>
<dbReference type="AlphaFoldDB" id="A0AAN8VFK3"/>
<dbReference type="InterPro" id="IPR035892">
    <property type="entry name" value="C2_domain_sf"/>
</dbReference>
<evidence type="ECO:0000259" key="4">
    <source>
        <dbReference type="PROSITE" id="PS50004"/>
    </source>
</evidence>
<dbReference type="Proteomes" id="UP001370490">
    <property type="component" value="Unassembled WGS sequence"/>
</dbReference>
<keyword evidence="2" id="KW-0106">Calcium</keyword>
<dbReference type="EMBL" id="JBAMMX010000009">
    <property type="protein sequence ID" value="KAK6933170.1"/>
    <property type="molecule type" value="Genomic_DNA"/>
</dbReference>
<keyword evidence="3" id="KW-0175">Coiled coil</keyword>
<name>A0AAN8VFK3_9MAGN</name>
<dbReference type="PROSITE" id="PS50004">
    <property type="entry name" value="C2"/>
    <property type="match status" value="1"/>
</dbReference>
<evidence type="ECO:0000313" key="6">
    <source>
        <dbReference type="Proteomes" id="UP001370490"/>
    </source>
</evidence>
<feature type="non-terminal residue" evidence="5">
    <location>
        <position position="1"/>
    </location>
</feature>
<dbReference type="PANTHER" id="PTHR46502:SF15">
    <property type="entry name" value="16 KDA PHLOEM PROTEIN 1"/>
    <property type="match status" value="1"/>
</dbReference>
<dbReference type="Gene3D" id="2.60.40.150">
    <property type="entry name" value="C2 domain"/>
    <property type="match status" value="1"/>
</dbReference>
<evidence type="ECO:0000256" key="3">
    <source>
        <dbReference type="SAM" id="Coils"/>
    </source>
</evidence>
<proteinExistence type="predicted"/>
<comment type="caution">
    <text evidence="5">The sequence shown here is derived from an EMBL/GenBank/DDBJ whole genome shotgun (WGS) entry which is preliminary data.</text>
</comment>
<evidence type="ECO:0000313" key="5">
    <source>
        <dbReference type="EMBL" id="KAK6933170.1"/>
    </source>
</evidence>
<sequence>FLLLLFTNADVTGGMDTYVLIQYKSQEGKSSVAIGQGRSPEWNENFTFRIDYPGEGDEYKLNLIIMEKDTFTRDEFVGQAEIYLKDLLELGIENGKYELEPIKYRVIRDGTYHGEIRVGVNFTAMVEDGEEYGGWKQSFKEDEEEAEEENGDILMKPNEECHHKRLDLEEEAQELLMELAMVEEEIIRPETKIEELKLNLCEERELTLEWELPHIHEKK</sequence>
<dbReference type="SUPFAM" id="SSF49562">
    <property type="entry name" value="C2 domain (Calcium/lipid-binding domain, CaLB)"/>
    <property type="match status" value="1"/>
</dbReference>
<feature type="coiled-coil region" evidence="3">
    <location>
        <begin position="158"/>
        <end position="185"/>
    </location>
</feature>
<organism evidence="5 6">
    <name type="scientific">Dillenia turbinata</name>
    <dbReference type="NCBI Taxonomy" id="194707"/>
    <lineage>
        <taxon>Eukaryota</taxon>
        <taxon>Viridiplantae</taxon>
        <taxon>Streptophyta</taxon>
        <taxon>Embryophyta</taxon>
        <taxon>Tracheophyta</taxon>
        <taxon>Spermatophyta</taxon>
        <taxon>Magnoliopsida</taxon>
        <taxon>eudicotyledons</taxon>
        <taxon>Gunneridae</taxon>
        <taxon>Pentapetalae</taxon>
        <taxon>Dilleniales</taxon>
        <taxon>Dilleniaceae</taxon>
        <taxon>Dillenia</taxon>
    </lineage>
</organism>
<feature type="domain" description="C2" evidence="4">
    <location>
        <begin position="1"/>
        <end position="97"/>
    </location>
</feature>